<accession>A0A7W4VSX8</accession>
<organism evidence="2 3">
    <name type="scientific">Nocardioides soli</name>
    <dbReference type="NCBI Taxonomy" id="1036020"/>
    <lineage>
        <taxon>Bacteria</taxon>
        <taxon>Bacillati</taxon>
        <taxon>Actinomycetota</taxon>
        <taxon>Actinomycetes</taxon>
        <taxon>Propionibacteriales</taxon>
        <taxon>Nocardioidaceae</taxon>
        <taxon>Nocardioides</taxon>
    </lineage>
</organism>
<proteinExistence type="predicted"/>
<keyword evidence="3" id="KW-1185">Reference proteome</keyword>
<reference evidence="2 3" key="1">
    <citation type="submission" date="2020-08" db="EMBL/GenBank/DDBJ databases">
        <title>Sequencing the genomes of 1000 actinobacteria strains.</title>
        <authorList>
            <person name="Klenk H.-P."/>
        </authorList>
    </citation>
    <scope>NUCLEOTIDE SEQUENCE [LARGE SCALE GENOMIC DNA]</scope>
    <source>
        <strain evidence="2 3">DSM 105498</strain>
    </source>
</reference>
<comment type="caution">
    <text evidence="2">The sequence shown here is derived from an EMBL/GenBank/DDBJ whole genome shotgun (WGS) entry which is preliminary data.</text>
</comment>
<gene>
    <name evidence="2" type="ORF">FHU40_000997</name>
</gene>
<dbReference type="AlphaFoldDB" id="A0A7W4VSX8"/>
<protein>
    <submittedName>
        <fullName evidence="2">Uncharacterized protein</fullName>
    </submittedName>
</protein>
<sequence length="99" mass="10085">MSRPLPVCPAYDVWGGYRLRCVLPVGHDGDHLASELEPVLSGASADTGPTETAAGPDVRTEASVGPRTSLSSGVSAEGPSMLPGARQSRLGQVRDGSGV</sequence>
<name>A0A7W4VSX8_9ACTN</name>
<dbReference type="Proteomes" id="UP000589626">
    <property type="component" value="Unassembled WGS sequence"/>
</dbReference>
<feature type="region of interest" description="Disordered" evidence="1">
    <location>
        <begin position="41"/>
        <end position="99"/>
    </location>
</feature>
<evidence type="ECO:0000313" key="3">
    <source>
        <dbReference type="Proteomes" id="UP000589626"/>
    </source>
</evidence>
<dbReference type="EMBL" id="JACHWR010000001">
    <property type="protein sequence ID" value="MBB3041196.1"/>
    <property type="molecule type" value="Genomic_DNA"/>
</dbReference>
<evidence type="ECO:0000256" key="1">
    <source>
        <dbReference type="SAM" id="MobiDB-lite"/>
    </source>
</evidence>
<evidence type="ECO:0000313" key="2">
    <source>
        <dbReference type="EMBL" id="MBB3041196.1"/>
    </source>
</evidence>